<reference evidence="1" key="2">
    <citation type="submission" date="2024-06" db="EMBL/GenBank/DDBJ databases">
        <authorList>
            <person name="Plum-Jensen L.E."/>
            <person name="Schramm A."/>
            <person name="Marshall I.P.G."/>
        </authorList>
    </citation>
    <scope>NUCLEOTIDE SEQUENCE</scope>
    <source>
        <strain evidence="1">Rat1</strain>
    </source>
</reference>
<sequence>MEKPKIFGIGLNKTGTTTLGQCGEILGLRCTGCNPRLLEDFVVRNDFSRIVQHVSRYDLFEDWPWPLIYKQLDEMFPGSKFILTVRSSAETWLESLKKHSMRTHPTKHCRKLAYNFNFPHKHEKEHVEFYIKHNDCVRSYFDNRRNDFVELCWENGDGFEKLCNFLGYDVPDVPFPHANKGINNQVGKRRLLTNKLLSKIDRQDSWLTQQIIALVLYSVALRKKK</sequence>
<protein>
    <submittedName>
        <fullName evidence="1">Sulfotransferase family protein</fullName>
    </submittedName>
</protein>
<dbReference type="SUPFAM" id="SSF52540">
    <property type="entry name" value="P-loop containing nucleoside triphosphate hydrolases"/>
    <property type="match status" value="1"/>
</dbReference>
<dbReference type="KEGG" id="eaj:Q3M24_05510"/>
<reference evidence="1" key="1">
    <citation type="journal article" date="2024" name="Syst. Appl. Microbiol.">
        <title>First single-strain enrichments of Electrothrix cable bacteria, description of E. aestuarii sp. nov. and E. rattekaaiensis sp. nov., and proposal of a cable bacteria taxonomy following the rules of the SeqCode.</title>
        <authorList>
            <person name="Plum-Jensen L.E."/>
            <person name="Schramm A."/>
            <person name="Marshall I.P.G."/>
        </authorList>
    </citation>
    <scope>NUCLEOTIDE SEQUENCE</scope>
    <source>
        <strain evidence="1">Rat1</strain>
    </source>
</reference>
<dbReference type="EMBL" id="CP159373">
    <property type="protein sequence ID" value="XCN74206.1"/>
    <property type="molecule type" value="Genomic_DNA"/>
</dbReference>
<dbReference type="PANTHER" id="PTHR36978">
    <property type="entry name" value="P-LOOP CONTAINING NUCLEOTIDE TRIPHOSPHATE HYDROLASE"/>
    <property type="match status" value="1"/>
</dbReference>
<gene>
    <name evidence="1" type="ORF">Q3M24_05510</name>
</gene>
<organism evidence="1">
    <name type="scientific">Candidatus Electrothrix aestuarii</name>
    <dbReference type="NCBI Taxonomy" id="3062594"/>
    <lineage>
        <taxon>Bacteria</taxon>
        <taxon>Pseudomonadati</taxon>
        <taxon>Thermodesulfobacteriota</taxon>
        <taxon>Desulfobulbia</taxon>
        <taxon>Desulfobulbales</taxon>
        <taxon>Desulfobulbaceae</taxon>
        <taxon>Candidatus Electrothrix</taxon>
    </lineage>
</organism>
<name>A0AAU8LZG4_9BACT</name>
<accession>A0AAU8LZG4</accession>
<dbReference type="Gene3D" id="3.40.50.300">
    <property type="entry name" value="P-loop containing nucleotide triphosphate hydrolases"/>
    <property type="match status" value="1"/>
</dbReference>
<proteinExistence type="predicted"/>
<dbReference type="PANTHER" id="PTHR36978:SF4">
    <property type="entry name" value="P-LOOP CONTAINING NUCLEOSIDE TRIPHOSPHATE HYDROLASE PROTEIN"/>
    <property type="match status" value="1"/>
</dbReference>
<dbReference type="AlphaFoldDB" id="A0AAU8LZG4"/>
<dbReference type="InterPro" id="IPR027417">
    <property type="entry name" value="P-loop_NTPase"/>
</dbReference>
<evidence type="ECO:0000313" key="1">
    <source>
        <dbReference type="EMBL" id="XCN74206.1"/>
    </source>
</evidence>
<dbReference type="InterPro" id="IPR040632">
    <property type="entry name" value="Sulfotransfer_4"/>
</dbReference>
<dbReference type="Pfam" id="PF17784">
    <property type="entry name" value="Sulfotransfer_4"/>
    <property type="match status" value="1"/>
</dbReference>